<gene>
    <name evidence="2" type="ORF">NECHADRAFT_74456</name>
</gene>
<dbReference type="VEuPathDB" id="FungiDB:NECHADRAFT_74456"/>
<dbReference type="Proteomes" id="UP000005206">
    <property type="component" value="Chromosome 1"/>
</dbReference>
<organism evidence="2 3">
    <name type="scientific">Fusarium vanettenii (strain ATCC MYA-4622 / CBS 123669 / FGSC 9596 / NRRL 45880 / 77-13-4)</name>
    <name type="common">Fusarium solani subsp. pisi</name>
    <dbReference type="NCBI Taxonomy" id="660122"/>
    <lineage>
        <taxon>Eukaryota</taxon>
        <taxon>Fungi</taxon>
        <taxon>Dikarya</taxon>
        <taxon>Ascomycota</taxon>
        <taxon>Pezizomycotina</taxon>
        <taxon>Sordariomycetes</taxon>
        <taxon>Hypocreomycetidae</taxon>
        <taxon>Hypocreales</taxon>
        <taxon>Nectriaceae</taxon>
        <taxon>Fusarium</taxon>
        <taxon>Fusarium solani species complex</taxon>
        <taxon>Fusarium vanettenii</taxon>
    </lineage>
</organism>
<accession>C7YK21</accession>
<reference evidence="2 3" key="1">
    <citation type="journal article" date="2009" name="PLoS Genet.">
        <title>The genome of Nectria haematococca: contribution of supernumerary chromosomes to gene expansion.</title>
        <authorList>
            <person name="Coleman J.J."/>
            <person name="Rounsley S.D."/>
            <person name="Rodriguez-Carres M."/>
            <person name="Kuo A."/>
            <person name="Wasmann C.C."/>
            <person name="Grimwood J."/>
            <person name="Schmutz J."/>
            <person name="Taga M."/>
            <person name="White G.J."/>
            <person name="Zhou S."/>
            <person name="Schwartz D.C."/>
            <person name="Freitag M."/>
            <person name="Ma L.J."/>
            <person name="Danchin E.G."/>
            <person name="Henrissat B."/>
            <person name="Coutinho P.M."/>
            <person name="Nelson D.R."/>
            <person name="Straney D."/>
            <person name="Napoli C.A."/>
            <person name="Barker B.M."/>
            <person name="Gribskov M."/>
            <person name="Rep M."/>
            <person name="Kroken S."/>
            <person name="Molnar I."/>
            <person name="Rensing C."/>
            <person name="Kennell J.C."/>
            <person name="Zamora J."/>
            <person name="Farman M.L."/>
            <person name="Selker E.U."/>
            <person name="Salamov A."/>
            <person name="Shapiro H."/>
            <person name="Pangilinan J."/>
            <person name="Lindquist E."/>
            <person name="Lamers C."/>
            <person name="Grigoriev I.V."/>
            <person name="Geiser D.M."/>
            <person name="Covert S.F."/>
            <person name="Temporini E."/>
            <person name="Vanetten H.D."/>
        </authorList>
    </citation>
    <scope>NUCLEOTIDE SEQUENCE [LARGE SCALE GENOMIC DNA]</scope>
    <source>
        <strain evidence="3">ATCC MYA-4622 / CBS 123669 / FGSC 9596 / NRRL 45880 / 77-13-4</strain>
    </source>
</reference>
<sequence length="440" mass="48761">MSEDTIEVVSSPADTIIMSMEVDRQSSHTVEATNDGLSDPEWERRDPPSPMLHTTWTSNTTAMAKCDTCERGSRGTLQQCRRCAVTICQECFDAGKLSHDHQLDADSVDWNQHNKSSRSSKKRASRARPRFDSSSATASAGTSASPHSQERQFGGVVPPDTASPSNSVPSTPERPSIGEMFNRTPRYEVGGTATVRNHYGNNGYAPIEPHPSSDIEQAESGNYWNSTFSQPPGRHREYLDGSSSSNGATLASSEDPSSWNHTFGQRRQDHQGSSAYRLSASATFEGTSPWNMMFGQPQTRRQHDQMQTSQNSAASANNGEWRQSFQSSSAYNINQLAYPGQQEPAANLLMRSRQDLSSSWQPHDAPYPSAARSNMYYSDLFNYGPVPIAVAPAAFPRSPSRVQSTPRVLPERIMPRFLSLDLRCHPSGPPRRYEDYFDLH</sequence>
<feature type="compositionally biased region" description="Polar residues" evidence="1">
    <location>
        <begin position="27"/>
        <end position="36"/>
    </location>
</feature>
<evidence type="ECO:0000313" key="2">
    <source>
        <dbReference type="EMBL" id="EEU47665.1"/>
    </source>
</evidence>
<evidence type="ECO:0000256" key="1">
    <source>
        <dbReference type="SAM" id="MobiDB-lite"/>
    </source>
</evidence>
<evidence type="ECO:0000313" key="3">
    <source>
        <dbReference type="Proteomes" id="UP000005206"/>
    </source>
</evidence>
<dbReference type="HOGENOM" id="CLU_622697_0_0_1"/>
<dbReference type="AlphaFoldDB" id="C7YK21"/>
<feature type="compositionally biased region" description="Polar residues" evidence="1">
    <location>
        <begin position="219"/>
        <end position="230"/>
    </location>
</feature>
<feature type="region of interest" description="Disordered" evidence="1">
    <location>
        <begin position="200"/>
        <end position="321"/>
    </location>
</feature>
<protein>
    <submittedName>
        <fullName evidence="2">Uncharacterized protein</fullName>
    </submittedName>
</protein>
<name>C7YK21_FUSV7</name>
<keyword evidence="3" id="KW-1185">Reference proteome</keyword>
<dbReference type="EMBL" id="GG698896">
    <property type="protein sequence ID" value="EEU47665.1"/>
    <property type="molecule type" value="Genomic_DNA"/>
</dbReference>
<feature type="compositionally biased region" description="Low complexity" evidence="1">
    <location>
        <begin position="241"/>
        <end position="253"/>
    </location>
</feature>
<feature type="region of interest" description="Disordered" evidence="1">
    <location>
        <begin position="108"/>
        <end position="188"/>
    </location>
</feature>
<feature type="compositionally biased region" description="Basic residues" evidence="1">
    <location>
        <begin position="115"/>
        <end position="128"/>
    </location>
</feature>
<feature type="compositionally biased region" description="Polar residues" evidence="1">
    <location>
        <begin position="254"/>
        <end position="290"/>
    </location>
</feature>
<dbReference type="KEGG" id="nhe:NECHADRAFT_74456"/>
<proteinExistence type="predicted"/>
<dbReference type="OrthoDB" id="5145552at2759"/>
<dbReference type="eggNOG" id="ENOG502RJZW">
    <property type="taxonomic scope" value="Eukaryota"/>
</dbReference>
<dbReference type="RefSeq" id="XP_003053378.1">
    <property type="nucleotide sequence ID" value="XM_003053332.1"/>
</dbReference>
<dbReference type="GeneID" id="9676710"/>
<feature type="compositionally biased region" description="Polar residues" evidence="1">
    <location>
        <begin position="305"/>
        <end position="321"/>
    </location>
</feature>
<feature type="compositionally biased region" description="Low complexity" evidence="1">
    <location>
        <begin position="133"/>
        <end position="145"/>
    </location>
</feature>
<feature type="region of interest" description="Disordered" evidence="1">
    <location>
        <begin position="25"/>
        <end position="47"/>
    </location>
</feature>
<dbReference type="InParanoid" id="C7YK21"/>